<dbReference type="Pfam" id="PF07992">
    <property type="entry name" value="Pyr_redox_2"/>
    <property type="match status" value="1"/>
</dbReference>
<dbReference type="Proteomes" id="UP000585836">
    <property type="component" value="Unassembled WGS sequence"/>
</dbReference>
<dbReference type="RefSeq" id="WP_184966465.1">
    <property type="nucleotide sequence ID" value="NZ_BAAAWF010000106.1"/>
</dbReference>
<feature type="domain" description="FAD/NAD(P)-binding" evidence="2">
    <location>
        <begin position="8"/>
        <end position="304"/>
    </location>
</feature>
<dbReference type="AlphaFoldDB" id="A0A7W9PUH3"/>
<evidence type="ECO:0000259" key="2">
    <source>
        <dbReference type="Pfam" id="PF07992"/>
    </source>
</evidence>
<dbReference type="InterPro" id="IPR023753">
    <property type="entry name" value="FAD/NAD-binding_dom"/>
</dbReference>
<name>A0A7W9PUH3_9ACTN</name>
<accession>A0A7W9PUH3</accession>
<evidence type="ECO:0000256" key="1">
    <source>
        <dbReference type="ARBA" id="ARBA00023002"/>
    </source>
</evidence>
<dbReference type="GO" id="GO:0016491">
    <property type="term" value="F:oxidoreductase activity"/>
    <property type="evidence" value="ECO:0007669"/>
    <property type="project" value="UniProtKB-KW"/>
</dbReference>
<proteinExistence type="predicted"/>
<comment type="caution">
    <text evidence="3">The sequence shown here is derived from an EMBL/GenBank/DDBJ whole genome shotgun (WGS) entry which is preliminary data.</text>
</comment>
<dbReference type="PANTHER" id="PTHR42949:SF3">
    <property type="entry name" value="ANAEROBIC GLYCEROL-3-PHOSPHATE DEHYDROGENASE SUBUNIT B"/>
    <property type="match status" value="1"/>
</dbReference>
<gene>
    <name evidence="3" type="ORF">FHS34_003643</name>
</gene>
<dbReference type="PRINTS" id="PR00469">
    <property type="entry name" value="PNDRDTASEII"/>
</dbReference>
<keyword evidence="1" id="KW-0560">Oxidoreductase</keyword>
<dbReference type="PRINTS" id="PR00368">
    <property type="entry name" value="FADPNR"/>
</dbReference>
<reference evidence="3 4" key="1">
    <citation type="submission" date="2020-08" db="EMBL/GenBank/DDBJ databases">
        <title>Genomic Encyclopedia of Type Strains, Phase III (KMG-III): the genomes of soil and plant-associated and newly described type strains.</title>
        <authorList>
            <person name="Whitman W."/>
        </authorList>
    </citation>
    <scope>NUCLEOTIDE SEQUENCE [LARGE SCALE GENOMIC DNA]</scope>
    <source>
        <strain evidence="3 4">CECT 3313</strain>
    </source>
</reference>
<evidence type="ECO:0000313" key="4">
    <source>
        <dbReference type="Proteomes" id="UP000585836"/>
    </source>
</evidence>
<sequence>MTAARRVDVLVVGAGPAGLAAAARLALAGAGRVEVLEREARPGGVPRTCAHGGFGTWTRPLTGPGYARLLTEAAERAGATLRTGVTALDWAAAGPVLTVVGPGGPETVEARAVVLATGARERPRTARLVPGTRPAGVYTTGELQRAVHLFGQHIGTRAVVAGAEEVSYAAAGTLRAAGAEVVALVTEHPSAQAGPARAQAARLRHGIPLLTGTTVTELLGHGRLSGVRVRHRDGRTAVLACDTVVFTGDFVPDHELARRGGLAMDPGTRGPAVDGSAHTSRPGVFAAGNLLHAVEPAGTAAREGARAGRAVLDHLAGAPWPDPGVPVVVSEPLRWIAPNRVTPAARPGGHVLRTGVPLPHPVLYVRQDGRLLHRRRLGPGTAHPNRTLTLPAHWHDRVDPEGGEVRVSTD</sequence>
<organism evidence="3 4">
    <name type="scientific">Streptomyces echinatus</name>
    <dbReference type="NCBI Taxonomy" id="67293"/>
    <lineage>
        <taxon>Bacteria</taxon>
        <taxon>Bacillati</taxon>
        <taxon>Actinomycetota</taxon>
        <taxon>Actinomycetes</taxon>
        <taxon>Kitasatosporales</taxon>
        <taxon>Streptomycetaceae</taxon>
        <taxon>Streptomyces</taxon>
    </lineage>
</organism>
<dbReference type="Gene3D" id="3.50.50.60">
    <property type="entry name" value="FAD/NAD(P)-binding domain"/>
    <property type="match status" value="2"/>
</dbReference>
<dbReference type="InterPro" id="IPR036188">
    <property type="entry name" value="FAD/NAD-bd_sf"/>
</dbReference>
<dbReference type="InterPro" id="IPR051691">
    <property type="entry name" value="Metab_Enz_Cyan_OpOx_G3PDH"/>
</dbReference>
<evidence type="ECO:0000313" key="3">
    <source>
        <dbReference type="EMBL" id="MBB5928174.1"/>
    </source>
</evidence>
<dbReference type="SUPFAM" id="SSF51905">
    <property type="entry name" value="FAD/NAD(P)-binding domain"/>
    <property type="match status" value="1"/>
</dbReference>
<dbReference type="EMBL" id="JACHJK010000006">
    <property type="protein sequence ID" value="MBB5928174.1"/>
    <property type="molecule type" value="Genomic_DNA"/>
</dbReference>
<keyword evidence="4" id="KW-1185">Reference proteome</keyword>
<protein>
    <submittedName>
        <fullName evidence="3">Thioredoxin reductase</fullName>
    </submittedName>
</protein>
<dbReference type="PANTHER" id="PTHR42949">
    <property type="entry name" value="ANAEROBIC GLYCEROL-3-PHOSPHATE DEHYDROGENASE SUBUNIT B"/>
    <property type="match status" value="1"/>
</dbReference>